<accession>A0A9X3F512</accession>
<dbReference type="PANTHER" id="PTHR11328">
    <property type="entry name" value="MAJOR FACILITATOR SUPERFAMILY DOMAIN-CONTAINING PROTEIN"/>
    <property type="match status" value="1"/>
</dbReference>
<feature type="transmembrane region" description="Helical" evidence="8">
    <location>
        <begin position="12"/>
        <end position="36"/>
    </location>
</feature>
<evidence type="ECO:0000256" key="1">
    <source>
        <dbReference type="ARBA" id="ARBA00004651"/>
    </source>
</evidence>
<keyword evidence="7 8" id="KW-0472">Membrane</keyword>
<dbReference type="Pfam" id="PF13347">
    <property type="entry name" value="MFS_2"/>
    <property type="match status" value="1"/>
</dbReference>
<feature type="transmembrane region" description="Helical" evidence="8">
    <location>
        <begin position="406"/>
        <end position="430"/>
    </location>
</feature>
<evidence type="ECO:0000313" key="10">
    <source>
        <dbReference type="EMBL" id="MCY1011718.1"/>
    </source>
</evidence>
<protein>
    <submittedName>
        <fullName evidence="10">MFS transporter</fullName>
    </submittedName>
</protein>
<evidence type="ECO:0000313" key="11">
    <source>
        <dbReference type="Proteomes" id="UP001150924"/>
    </source>
</evidence>
<feature type="transmembrane region" description="Helical" evidence="8">
    <location>
        <begin position="182"/>
        <end position="201"/>
    </location>
</feature>
<keyword evidence="6 8" id="KW-1133">Transmembrane helix</keyword>
<feature type="transmembrane region" description="Helical" evidence="8">
    <location>
        <begin position="294"/>
        <end position="313"/>
    </location>
</feature>
<dbReference type="RefSeq" id="WP_267775017.1">
    <property type="nucleotide sequence ID" value="NZ_JAPNKE010000002.1"/>
</dbReference>
<feature type="transmembrane region" description="Helical" evidence="8">
    <location>
        <begin position="266"/>
        <end position="287"/>
    </location>
</feature>
<evidence type="ECO:0000256" key="5">
    <source>
        <dbReference type="ARBA" id="ARBA00022692"/>
    </source>
</evidence>
<evidence type="ECO:0000256" key="7">
    <source>
        <dbReference type="ARBA" id="ARBA00023136"/>
    </source>
</evidence>
<dbReference type="GO" id="GO:0005886">
    <property type="term" value="C:plasma membrane"/>
    <property type="evidence" value="ECO:0007669"/>
    <property type="project" value="UniProtKB-SubCell"/>
</dbReference>
<reference evidence="10" key="1">
    <citation type="submission" date="2022-11" db="EMBL/GenBank/DDBJ databases">
        <title>Minimal conservation of predation-associated metabolite biosynthetic gene clusters underscores biosynthetic potential of Myxococcota including descriptions for ten novel species: Archangium lansinium sp. nov., Myxococcus landrumus sp. nov., Nannocystis bai.</title>
        <authorList>
            <person name="Ahearne A."/>
            <person name="Stevens C."/>
            <person name="Phillips K."/>
        </authorList>
    </citation>
    <scope>NUCLEOTIDE SEQUENCE</scope>
    <source>
        <strain evidence="10">Na p29</strain>
    </source>
</reference>
<proteinExistence type="inferred from homology"/>
<feature type="transmembrane region" description="Helical" evidence="8">
    <location>
        <begin position="233"/>
        <end position="254"/>
    </location>
</feature>
<dbReference type="InterPro" id="IPR018043">
    <property type="entry name" value="Na/Gal_symport_CS"/>
</dbReference>
<dbReference type="InterPro" id="IPR039672">
    <property type="entry name" value="MFS_2"/>
</dbReference>
<gene>
    <name evidence="10" type="ORF">OV079_40385</name>
</gene>
<feature type="transmembrane region" description="Helical" evidence="8">
    <location>
        <begin position="152"/>
        <end position="170"/>
    </location>
</feature>
<dbReference type="GO" id="GO:0008643">
    <property type="term" value="P:carbohydrate transport"/>
    <property type="evidence" value="ECO:0007669"/>
    <property type="project" value="InterPro"/>
</dbReference>
<evidence type="ECO:0000256" key="3">
    <source>
        <dbReference type="ARBA" id="ARBA00022448"/>
    </source>
</evidence>
<dbReference type="PROSITE" id="PS00872">
    <property type="entry name" value="NA_GALACTOSIDE_SYMP"/>
    <property type="match status" value="1"/>
</dbReference>
<dbReference type="Gene3D" id="1.20.1250.20">
    <property type="entry name" value="MFS general substrate transporter like domains"/>
    <property type="match status" value="1"/>
</dbReference>
<keyword evidence="5 8" id="KW-0812">Transmembrane</keyword>
<dbReference type="InterPro" id="IPR020846">
    <property type="entry name" value="MFS_dom"/>
</dbReference>
<dbReference type="Proteomes" id="UP001150924">
    <property type="component" value="Unassembled WGS sequence"/>
</dbReference>
<feature type="domain" description="Major facilitator superfamily (MFS) profile" evidence="9">
    <location>
        <begin position="10"/>
        <end position="437"/>
    </location>
</feature>
<evidence type="ECO:0000256" key="2">
    <source>
        <dbReference type="ARBA" id="ARBA00009617"/>
    </source>
</evidence>
<evidence type="ECO:0000256" key="6">
    <source>
        <dbReference type="ARBA" id="ARBA00022989"/>
    </source>
</evidence>
<evidence type="ECO:0000256" key="8">
    <source>
        <dbReference type="SAM" id="Phobius"/>
    </source>
</evidence>
<name>A0A9X3F512_9BACT</name>
<feature type="transmembrane region" description="Helical" evidence="8">
    <location>
        <begin position="81"/>
        <end position="102"/>
    </location>
</feature>
<dbReference type="GO" id="GO:0006814">
    <property type="term" value="P:sodium ion transport"/>
    <property type="evidence" value="ECO:0007669"/>
    <property type="project" value="InterPro"/>
</dbReference>
<dbReference type="InterPro" id="IPR036259">
    <property type="entry name" value="MFS_trans_sf"/>
</dbReference>
<sequence>MSSSPLKRPLLLAYAAGSIGSGLFSTVPGLLLLFYLTDTLGVAASLAGLAILLPRIWDIATDPLVGAWSDRTRSRWGRRRPFLLAGALLLPPGFIALFSAPVGDPSLSFAWVLLAFIWATGAFTLFQIPYASMPAEMTADYHERTRVVAHRMAFLPIGILAGGALAPMLIKANSGGPAGYRVMAVTLAIIAAVAMLVAFFGTRDAPQLPAPVETTGLREQIRVALSHRPYRRLLVGFAVQNIGIGAILAAVPYFCHYTLRGGEEAVTVLFVSLVGPAIVAMPLWMAVSRRFGKRVGYIAAVLVFAIFALSLLVGAEGRLALVAAQVGLLGVGFAGLQVFPFAMLPDLIDDDAAVTGQRREGIFTGLWFVGEKGGLTLGAWLVSQVLAATGFVERRAGELVSQPEAALVGVLVATAVVPAACAVLSLPLLFHHVESARNRAT</sequence>
<organism evidence="10 11">
    <name type="scientific">Nannocystis pusilla</name>
    <dbReference type="NCBI Taxonomy" id="889268"/>
    <lineage>
        <taxon>Bacteria</taxon>
        <taxon>Pseudomonadati</taxon>
        <taxon>Myxococcota</taxon>
        <taxon>Polyangia</taxon>
        <taxon>Nannocystales</taxon>
        <taxon>Nannocystaceae</taxon>
        <taxon>Nannocystis</taxon>
    </lineage>
</organism>
<comment type="similarity">
    <text evidence="2">Belongs to the sodium:galactoside symporter (TC 2.A.2) family.</text>
</comment>
<keyword evidence="3" id="KW-0813">Transport</keyword>
<dbReference type="AlphaFoldDB" id="A0A9X3F512"/>
<dbReference type="GO" id="GO:0015293">
    <property type="term" value="F:symporter activity"/>
    <property type="evidence" value="ECO:0007669"/>
    <property type="project" value="InterPro"/>
</dbReference>
<dbReference type="PROSITE" id="PS50850">
    <property type="entry name" value="MFS"/>
    <property type="match status" value="1"/>
</dbReference>
<keyword evidence="11" id="KW-1185">Reference proteome</keyword>
<dbReference type="EMBL" id="JAPNKE010000002">
    <property type="protein sequence ID" value="MCY1011718.1"/>
    <property type="molecule type" value="Genomic_DNA"/>
</dbReference>
<feature type="transmembrane region" description="Helical" evidence="8">
    <location>
        <begin position="108"/>
        <end position="131"/>
    </location>
</feature>
<dbReference type="PANTHER" id="PTHR11328:SF24">
    <property type="entry name" value="MAJOR FACILITATOR SUPERFAMILY (MFS) PROFILE DOMAIN-CONTAINING PROTEIN"/>
    <property type="match status" value="1"/>
</dbReference>
<dbReference type="CDD" id="cd17332">
    <property type="entry name" value="MFS_MelB_like"/>
    <property type="match status" value="1"/>
</dbReference>
<feature type="transmembrane region" description="Helical" evidence="8">
    <location>
        <begin position="319"/>
        <end position="344"/>
    </location>
</feature>
<feature type="transmembrane region" description="Helical" evidence="8">
    <location>
        <begin position="365"/>
        <end position="386"/>
    </location>
</feature>
<evidence type="ECO:0000259" key="9">
    <source>
        <dbReference type="PROSITE" id="PS50850"/>
    </source>
</evidence>
<dbReference type="SUPFAM" id="SSF103473">
    <property type="entry name" value="MFS general substrate transporter"/>
    <property type="match status" value="1"/>
</dbReference>
<comment type="subcellular location">
    <subcellularLocation>
        <location evidence="1">Cell membrane</location>
        <topology evidence="1">Multi-pass membrane protein</topology>
    </subcellularLocation>
</comment>
<evidence type="ECO:0000256" key="4">
    <source>
        <dbReference type="ARBA" id="ARBA00022475"/>
    </source>
</evidence>
<comment type="caution">
    <text evidence="10">The sequence shown here is derived from an EMBL/GenBank/DDBJ whole genome shotgun (WGS) entry which is preliminary data.</text>
</comment>
<keyword evidence="4" id="KW-1003">Cell membrane</keyword>